<feature type="domain" description="TauD/TfdA-like" evidence="5">
    <location>
        <begin position="32"/>
        <end position="308"/>
    </location>
</feature>
<protein>
    <submittedName>
        <fullName evidence="6">TauD/TfdA family dioxygenase</fullName>
    </submittedName>
</protein>
<sequence length="311" mass="34273">MTTDPAWRPAVVDPGGTGAPATPDGLREYLRETDLAELLTRERAVVFRGFGISPDTYDRAAGDLLPHRLAYVHGNSPRTKVGRNVYTSTEYPPAYEISMHNEMSYSHTWPARILFHCERAPDTGGATPVVDGVLWLESLDPEVRAAFAPGVRYTQNLHDGMGFGKSWQQTFETEDRAGAEAFLEGAAADWEWRPDGSLRVTQLRQATLKHPVTGAEVWFNQADQWHPAGLGEDAAMLADLLPEEELPQNVVFADGSPIPADYITHVQETGMRLAVDVDWQAGDLLLVDNVAVAHGRRAYTGPRRILVAMSD</sequence>
<reference evidence="6" key="1">
    <citation type="submission" date="2024-05" db="EMBL/GenBank/DDBJ databases">
        <title>30 novel species of actinomycetes from the DSMZ collection.</title>
        <authorList>
            <person name="Nouioui I."/>
        </authorList>
    </citation>
    <scope>NUCLEOTIDE SEQUENCE</scope>
    <source>
        <strain evidence="6">DSM 41529</strain>
    </source>
</reference>
<dbReference type="PANTHER" id="PTHR10696">
    <property type="entry name" value="GAMMA-BUTYROBETAINE HYDROXYLASE-RELATED"/>
    <property type="match status" value="1"/>
</dbReference>
<evidence type="ECO:0000313" key="7">
    <source>
        <dbReference type="Proteomes" id="UP001180754"/>
    </source>
</evidence>
<dbReference type="Pfam" id="PF02668">
    <property type="entry name" value="TauD"/>
    <property type="match status" value="1"/>
</dbReference>
<evidence type="ECO:0000256" key="3">
    <source>
        <dbReference type="ARBA" id="ARBA00023004"/>
    </source>
</evidence>
<dbReference type="InterPro" id="IPR042098">
    <property type="entry name" value="TauD-like_sf"/>
</dbReference>
<feature type="region of interest" description="Disordered" evidence="4">
    <location>
        <begin position="1"/>
        <end position="23"/>
    </location>
</feature>
<keyword evidence="2" id="KW-0560">Oxidoreductase</keyword>
<name>A0ABU2XPI9_9ACTN</name>
<evidence type="ECO:0000256" key="4">
    <source>
        <dbReference type="SAM" id="MobiDB-lite"/>
    </source>
</evidence>
<dbReference type="Gene3D" id="3.60.130.10">
    <property type="entry name" value="Clavaminate synthase-like"/>
    <property type="match status" value="1"/>
</dbReference>
<organism evidence="6 7">
    <name type="scientific">Streptomyces lonegramiae</name>
    <dbReference type="NCBI Taxonomy" id="3075524"/>
    <lineage>
        <taxon>Bacteria</taxon>
        <taxon>Bacillati</taxon>
        <taxon>Actinomycetota</taxon>
        <taxon>Actinomycetes</taxon>
        <taxon>Kitasatosporales</taxon>
        <taxon>Streptomycetaceae</taxon>
        <taxon>Streptomyces</taxon>
    </lineage>
</organism>
<dbReference type="InterPro" id="IPR003819">
    <property type="entry name" value="TauD/TfdA-like"/>
</dbReference>
<dbReference type="EMBL" id="JAVRFD010000019">
    <property type="protein sequence ID" value="MDT0547364.1"/>
    <property type="molecule type" value="Genomic_DNA"/>
</dbReference>
<dbReference type="Proteomes" id="UP001180754">
    <property type="component" value="Unassembled WGS sequence"/>
</dbReference>
<keyword evidence="6" id="KW-0223">Dioxygenase</keyword>
<proteinExistence type="predicted"/>
<comment type="cofactor">
    <cofactor evidence="1">
        <name>Fe(2+)</name>
        <dbReference type="ChEBI" id="CHEBI:29033"/>
    </cofactor>
</comment>
<evidence type="ECO:0000259" key="5">
    <source>
        <dbReference type="Pfam" id="PF02668"/>
    </source>
</evidence>
<dbReference type="PANTHER" id="PTHR10696:SF21">
    <property type="entry name" value="TAUD_TFDA-LIKE DOMAIN-CONTAINING PROTEIN"/>
    <property type="match status" value="1"/>
</dbReference>
<evidence type="ECO:0000256" key="1">
    <source>
        <dbReference type="ARBA" id="ARBA00001954"/>
    </source>
</evidence>
<keyword evidence="7" id="KW-1185">Reference proteome</keyword>
<evidence type="ECO:0000256" key="2">
    <source>
        <dbReference type="ARBA" id="ARBA00023002"/>
    </source>
</evidence>
<gene>
    <name evidence="6" type="ORF">RND15_32375</name>
</gene>
<comment type="caution">
    <text evidence="6">The sequence shown here is derived from an EMBL/GenBank/DDBJ whole genome shotgun (WGS) entry which is preliminary data.</text>
</comment>
<evidence type="ECO:0000313" key="6">
    <source>
        <dbReference type="EMBL" id="MDT0547364.1"/>
    </source>
</evidence>
<accession>A0ABU2XPI9</accession>
<dbReference type="GO" id="GO:0051213">
    <property type="term" value="F:dioxygenase activity"/>
    <property type="evidence" value="ECO:0007669"/>
    <property type="project" value="UniProtKB-KW"/>
</dbReference>
<keyword evidence="3" id="KW-0408">Iron</keyword>
<dbReference type="SUPFAM" id="SSF51197">
    <property type="entry name" value="Clavaminate synthase-like"/>
    <property type="match status" value="1"/>
</dbReference>
<dbReference type="RefSeq" id="WP_311727882.1">
    <property type="nucleotide sequence ID" value="NZ_JAVRFD010000019.1"/>
</dbReference>
<dbReference type="InterPro" id="IPR050411">
    <property type="entry name" value="AlphaKG_dependent_hydroxylases"/>
</dbReference>